<evidence type="ECO:0000313" key="9">
    <source>
        <dbReference type="Proteomes" id="UP000186705"/>
    </source>
</evidence>
<dbReference type="CDD" id="cd08010">
    <property type="entry name" value="MltG_like"/>
    <property type="match status" value="1"/>
</dbReference>
<evidence type="ECO:0000256" key="3">
    <source>
        <dbReference type="ARBA" id="ARBA00022989"/>
    </source>
</evidence>
<accession>A0A1U7NL54</accession>
<dbReference type="GO" id="GO:0009252">
    <property type="term" value="P:peptidoglycan biosynthetic process"/>
    <property type="evidence" value="ECO:0007669"/>
    <property type="project" value="UniProtKB-UniRule"/>
</dbReference>
<keyword evidence="3 7" id="KW-1133">Transmembrane helix</keyword>
<keyword evidence="6 7" id="KW-0961">Cell wall biogenesis/degradation</keyword>
<dbReference type="PANTHER" id="PTHR30518">
    <property type="entry name" value="ENDOLYTIC MUREIN TRANSGLYCOSYLASE"/>
    <property type="match status" value="1"/>
</dbReference>
<dbReference type="EC" id="4.2.2.29" evidence="7"/>
<dbReference type="Proteomes" id="UP000186705">
    <property type="component" value="Unassembled WGS sequence"/>
</dbReference>
<dbReference type="PANTHER" id="PTHR30518:SF2">
    <property type="entry name" value="ENDOLYTIC MUREIN TRANSGLYCOSYLASE"/>
    <property type="match status" value="1"/>
</dbReference>
<comment type="function">
    <text evidence="7">Functions as a peptidoglycan terminase that cleaves nascent peptidoglycan strands endolytically to terminate their elongation.</text>
</comment>
<comment type="caution">
    <text evidence="8">The sequence shown here is derived from an EMBL/GenBank/DDBJ whole genome shotgun (WGS) entry which is preliminary data.</text>
</comment>
<dbReference type="STRING" id="1862672.BO225_08405"/>
<dbReference type="GO" id="GO:0071555">
    <property type="term" value="P:cell wall organization"/>
    <property type="evidence" value="ECO:0007669"/>
    <property type="project" value="UniProtKB-KW"/>
</dbReference>
<dbReference type="NCBIfam" id="TIGR00247">
    <property type="entry name" value="endolytic transglycosylase MltG"/>
    <property type="match status" value="1"/>
</dbReference>
<evidence type="ECO:0000256" key="1">
    <source>
        <dbReference type="ARBA" id="ARBA00022475"/>
    </source>
</evidence>
<evidence type="ECO:0000256" key="7">
    <source>
        <dbReference type="HAMAP-Rule" id="MF_02065"/>
    </source>
</evidence>
<proteinExistence type="inferred from homology"/>
<evidence type="ECO:0000256" key="2">
    <source>
        <dbReference type="ARBA" id="ARBA00022692"/>
    </source>
</evidence>
<keyword evidence="1 7" id="KW-1003">Cell membrane</keyword>
<comment type="similarity">
    <text evidence="7">Belongs to the transglycosylase MltG family.</text>
</comment>
<reference evidence="8 9" key="1">
    <citation type="submission" date="2016-11" db="EMBL/GenBank/DDBJ databases">
        <title>Description of two novel members of the family Erysipelotrichaceae: Ileibacterium lipovorans gen. nov., sp. nov. and Dubosiella newyorkensis, gen. nov., sp. nov.</title>
        <authorList>
            <person name="Cox L.M."/>
            <person name="Sohn J."/>
            <person name="Tyrrell K.L."/>
            <person name="Citron D.M."/>
            <person name="Lawson P.A."/>
            <person name="Patel N.B."/>
            <person name="Iizumi T."/>
            <person name="Perez-Perez G.I."/>
            <person name="Goldstein E.J."/>
            <person name="Blaser M.J."/>
        </authorList>
    </citation>
    <scope>NUCLEOTIDE SEQUENCE [LARGE SCALE GENOMIC DNA]</scope>
    <source>
        <strain evidence="8 9">NYU-BL-A4</strain>
    </source>
</reference>
<evidence type="ECO:0000256" key="6">
    <source>
        <dbReference type="ARBA" id="ARBA00023316"/>
    </source>
</evidence>
<name>A0A1U7NL54_9FIRM</name>
<dbReference type="AlphaFoldDB" id="A0A1U7NL54"/>
<dbReference type="Pfam" id="PF02618">
    <property type="entry name" value="YceG"/>
    <property type="match status" value="1"/>
</dbReference>
<dbReference type="EMBL" id="MPKA01000086">
    <property type="protein sequence ID" value="OLU45329.1"/>
    <property type="molecule type" value="Genomic_DNA"/>
</dbReference>
<protein>
    <recommendedName>
        <fullName evidence="7">Endolytic murein transglycosylase</fullName>
        <ecNumber evidence="7">4.2.2.29</ecNumber>
    </recommendedName>
    <alternativeName>
        <fullName evidence="7">Peptidoglycan lytic transglycosylase</fullName>
    </alternativeName>
    <alternativeName>
        <fullName evidence="7">Peptidoglycan polymerization terminase</fullName>
    </alternativeName>
</protein>
<keyword evidence="9" id="KW-1185">Reference proteome</keyword>
<dbReference type="HAMAP" id="MF_02065">
    <property type="entry name" value="MltG"/>
    <property type="match status" value="1"/>
</dbReference>
<keyword evidence="5 7" id="KW-0456">Lyase</keyword>
<feature type="site" description="Important for catalytic activity" evidence="7">
    <location>
        <position position="242"/>
    </location>
</feature>
<dbReference type="InterPro" id="IPR003770">
    <property type="entry name" value="MLTG-like"/>
</dbReference>
<keyword evidence="2 7" id="KW-0812">Transmembrane</keyword>
<organism evidence="8 9">
    <name type="scientific">Dubosiella newyorkensis</name>
    <dbReference type="NCBI Taxonomy" id="1862672"/>
    <lineage>
        <taxon>Bacteria</taxon>
        <taxon>Bacillati</taxon>
        <taxon>Bacillota</taxon>
        <taxon>Erysipelotrichia</taxon>
        <taxon>Erysipelotrichales</taxon>
        <taxon>Erysipelotrichaceae</taxon>
        <taxon>Dubosiella</taxon>
    </lineage>
</organism>
<dbReference type="GO" id="GO:0008932">
    <property type="term" value="F:lytic endotransglycosylase activity"/>
    <property type="evidence" value="ECO:0007669"/>
    <property type="project" value="UniProtKB-UniRule"/>
</dbReference>
<gene>
    <name evidence="7" type="primary">mltG</name>
    <name evidence="8" type="ORF">BO225_08405</name>
</gene>
<evidence type="ECO:0000256" key="5">
    <source>
        <dbReference type="ARBA" id="ARBA00023239"/>
    </source>
</evidence>
<dbReference type="GO" id="GO:0005886">
    <property type="term" value="C:plasma membrane"/>
    <property type="evidence" value="ECO:0007669"/>
    <property type="project" value="UniProtKB-UniRule"/>
</dbReference>
<comment type="catalytic activity">
    <reaction evidence="7">
        <text>a peptidoglycan chain = a peptidoglycan chain with N-acetyl-1,6-anhydromuramyl-[peptide] at the reducing end + a peptidoglycan chain with N-acetylglucosamine at the non-reducing end.</text>
        <dbReference type="EC" id="4.2.2.29"/>
    </reaction>
</comment>
<dbReference type="Gene3D" id="3.30.1490.480">
    <property type="entry name" value="Endolytic murein transglycosylase"/>
    <property type="match status" value="1"/>
</dbReference>
<evidence type="ECO:0000313" key="8">
    <source>
        <dbReference type="EMBL" id="OLU45329.1"/>
    </source>
</evidence>
<sequence length="366" mass="41630">MKRMPKKRRRVKVGRIILGILILLLITAGSLTFYAYSALRPMGQGNIEKEFEIQEGESLSTVLEDLQKEDLIKNSTIASLYAKMSGHETHYAGTYLLKDNMSVQEILAYIADPSNIMAETIHFTIPEGTWAKEIAANLSQVMPYSQEEILQLWNDPAYIQELSKTYSFIDPSILDNEQLKVKLEGYLYPETYYLDKDMSLDAITRAFLDQFNIVYQENKEAFEQSGMSVEQVVTLASIIQFESGSVEDMKTISGVFHNRLQQNMKLESSVTVCYALYEDFKDASDCETQYDVDSPYNTYQVEGLPPGPILNPGKEAILAALSPEENDYLFFAADIHNVKSNPGKVYYSKTYEEHEQIVKDLKLVIE</sequence>
<keyword evidence="4 7" id="KW-0472">Membrane</keyword>
<evidence type="ECO:0000256" key="4">
    <source>
        <dbReference type="ARBA" id="ARBA00023136"/>
    </source>
</evidence>